<reference evidence="3" key="1">
    <citation type="journal article" date="2002" name="Science">
        <title>The draft genome of Ciona intestinalis: insights into chordate and vertebrate origins.</title>
        <authorList>
            <person name="Dehal P."/>
            <person name="Satou Y."/>
            <person name="Campbell R.K."/>
            <person name="Chapman J."/>
            <person name="Degnan B."/>
            <person name="De Tomaso A."/>
            <person name="Davidson B."/>
            <person name="Di Gregorio A."/>
            <person name="Gelpke M."/>
            <person name="Goodstein D.M."/>
            <person name="Harafuji N."/>
            <person name="Hastings K.E."/>
            <person name="Ho I."/>
            <person name="Hotta K."/>
            <person name="Huang W."/>
            <person name="Kawashima T."/>
            <person name="Lemaire P."/>
            <person name="Martinez D."/>
            <person name="Meinertzhagen I.A."/>
            <person name="Necula S."/>
            <person name="Nonaka M."/>
            <person name="Putnam N."/>
            <person name="Rash S."/>
            <person name="Saiga H."/>
            <person name="Satake M."/>
            <person name="Terry A."/>
            <person name="Yamada L."/>
            <person name="Wang H.G."/>
            <person name="Awazu S."/>
            <person name="Azumi K."/>
            <person name="Boore J."/>
            <person name="Branno M."/>
            <person name="Chin-Bow S."/>
            <person name="DeSantis R."/>
            <person name="Doyle S."/>
            <person name="Francino P."/>
            <person name="Keys D.N."/>
            <person name="Haga S."/>
            <person name="Hayashi H."/>
            <person name="Hino K."/>
            <person name="Imai K.S."/>
            <person name="Inaba K."/>
            <person name="Kano S."/>
            <person name="Kobayashi K."/>
            <person name="Kobayashi M."/>
            <person name="Lee B.I."/>
            <person name="Makabe K.W."/>
            <person name="Manohar C."/>
            <person name="Matassi G."/>
            <person name="Medina M."/>
            <person name="Mochizuki Y."/>
            <person name="Mount S."/>
            <person name="Morishita T."/>
            <person name="Miura S."/>
            <person name="Nakayama A."/>
            <person name="Nishizaka S."/>
            <person name="Nomoto H."/>
            <person name="Ohta F."/>
            <person name="Oishi K."/>
            <person name="Rigoutsos I."/>
            <person name="Sano M."/>
            <person name="Sasaki A."/>
            <person name="Sasakura Y."/>
            <person name="Shoguchi E."/>
            <person name="Shin-i T."/>
            <person name="Spagnuolo A."/>
            <person name="Stainier D."/>
            <person name="Suzuki M.M."/>
            <person name="Tassy O."/>
            <person name="Takatori N."/>
            <person name="Tokuoka M."/>
            <person name="Yagi K."/>
            <person name="Yoshizaki F."/>
            <person name="Wada S."/>
            <person name="Zhang C."/>
            <person name="Hyatt P.D."/>
            <person name="Larimer F."/>
            <person name="Detter C."/>
            <person name="Doggett N."/>
            <person name="Glavina T."/>
            <person name="Hawkins T."/>
            <person name="Richardson P."/>
            <person name="Lucas S."/>
            <person name="Kohara Y."/>
            <person name="Levine M."/>
            <person name="Satoh N."/>
            <person name="Rokhsar D.S."/>
        </authorList>
    </citation>
    <scope>NUCLEOTIDE SEQUENCE [LARGE SCALE GENOMIC DNA]</scope>
</reference>
<dbReference type="Proteomes" id="UP000008144">
    <property type="component" value="Unassembled WGS sequence"/>
</dbReference>
<protein>
    <recommendedName>
        <fullName evidence="1">Aladin seven-bladed propeller domain-containing protein</fullName>
    </recommendedName>
</protein>
<dbReference type="PANTHER" id="PTHR14494:SF0">
    <property type="entry name" value="ALADIN"/>
    <property type="match status" value="1"/>
</dbReference>
<dbReference type="FunFam" id="2.130.10.10:FF:003586">
    <property type="entry name" value="Aladin/adracalin/aaas, putative"/>
    <property type="match status" value="1"/>
</dbReference>
<accession>H2XWF9</accession>
<organism evidence="2 3">
    <name type="scientific">Ciona intestinalis</name>
    <name type="common">Transparent sea squirt</name>
    <name type="synonym">Ascidia intestinalis</name>
    <dbReference type="NCBI Taxonomy" id="7719"/>
    <lineage>
        <taxon>Eukaryota</taxon>
        <taxon>Metazoa</taxon>
        <taxon>Chordata</taxon>
        <taxon>Tunicata</taxon>
        <taxon>Ascidiacea</taxon>
        <taxon>Phlebobranchia</taxon>
        <taxon>Cionidae</taxon>
        <taxon>Ciona</taxon>
    </lineage>
</organism>
<feature type="domain" description="Aladin seven-bladed propeller" evidence="1">
    <location>
        <begin position="141"/>
        <end position="482"/>
    </location>
</feature>
<sequence length="488" mass="54268">IHSSVLFSPPPTQSNITLCELNGELINPNESNMSFRNFDETDSFYYPDAKITVDSLKKSLGKNETAQLAFLEHSQTLKCRLQTAYNGHGIYGALNEINSSASSEALPMLFRSVCQNLLSALRWVGGMQLPMFPHLNLSDETSLIASISQNNDWIDSPIRFISWHCKANKFALALKDDTVKVYYHNNDLVPTLKHKLQRNVSDVQWKPFAASLLAVAAQTAVLIWTIDPCSLSSRPYSGSVQVLSFRNHSPVSSVAWNPHGYDQLFTSCVLSSAILVWNVGLKKPQVIQHISRCAGVTRLLFSPDGEKVLASTPSSSFRVFETSMWSNERWSQLSGRLQAACWNYDGRILLFSLLSDPRIYSLTFGNSKSSDQLTVDGSKHATVVIDLSSDEQGDQSNVIHSMIWDESGSRLAVMFDKHDFRSARIALFATSSNPVFSITLKGYIEGRNGCLPQLIAFKPNCSTGACLTICYSDGNITYVPLYFKRSQI</sequence>
<dbReference type="STRING" id="7719.ENSCINP00000033993"/>
<dbReference type="InterPro" id="IPR015943">
    <property type="entry name" value="WD40/YVTN_repeat-like_dom_sf"/>
</dbReference>
<dbReference type="Ensembl" id="ENSCINT00000035920.1">
    <property type="protein sequence ID" value="ENSCINP00000033993.1"/>
    <property type="gene ID" value="ENSCING00000023307.1"/>
</dbReference>
<dbReference type="SMART" id="SM00320">
    <property type="entry name" value="WD40"/>
    <property type="match status" value="4"/>
</dbReference>
<proteinExistence type="predicted"/>
<dbReference type="FunCoup" id="H2XWF9">
    <property type="interactions" value="397"/>
</dbReference>
<dbReference type="InterPro" id="IPR036322">
    <property type="entry name" value="WD40_repeat_dom_sf"/>
</dbReference>
<dbReference type="AlphaFoldDB" id="H2XWF9"/>
<dbReference type="HOGENOM" id="CLU_027691_0_1_1"/>
<dbReference type="GeneTree" id="ENSGT00390000009446"/>
<dbReference type="InterPro" id="IPR045139">
    <property type="entry name" value="Aladin"/>
</dbReference>
<reference evidence="2" key="3">
    <citation type="submission" date="2025-09" db="UniProtKB">
        <authorList>
            <consortium name="Ensembl"/>
        </authorList>
    </citation>
    <scope>IDENTIFICATION</scope>
</reference>
<dbReference type="OMA" id="FQPLYKD"/>
<dbReference type="InParanoid" id="H2XWF9"/>
<dbReference type="Gene3D" id="2.130.10.10">
    <property type="entry name" value="YVTN repeat-like/Quinoprotein amine dehydrogenase"/>
    <property type="match status" value="1"/>
</dbReference>
<dbReference type="Pfam" id="PF25460">
    <property type="entry name" value="Beta-prop_Aladin"/>
    <property type="match status" value="1"/>
</dbReference>
<evidence type="ECO:0000313" key="2">
    <source>
        <dbReference type="Ensembl" id="ENSCINP00000033993.1"/>
    </source>
</evidence>
<dbReference type="InterPro" id="IPR001680">
    <property type="entry name" value="WD40_rpt"/>
</dbReference>
<dbReference type="GO" id="GO:0006913">
    <property type="term" value="P:nucleocytoplasmic transport"/>
    <property type="evidence" value="ECO:0000318"/>
    <property type="project" value="GO_Central"/>
</dbReference>
<dbReference type="SUPFAM" id="SSF50978">
    <property type="entry name" value="WD40 repeat-like"/>
    <property type="match status" value="1"/>
</dbReference>
<keyword evidence="3" id="KW-1185">Reference proteome</keyword>
<dbReference type="PANTHER" id="PTHR14494">
    <property type="entry name" value="ALADIN/ADRACALIN/AAAS"/>
    <property type="match status" value="1"/>
</dbReference>
<evidence type="ECO:0000313" key="3">
    <source>
        <dbReference type="Proteomes" id="UP000008144"/>
    </source>
</evidence>
<dbReference type="InterPro" id="IPR057403">
    <property type="entry name" value="Beta-prop_Aladin"/>
</dbReference>
<reference evidence="2" key="2">
    <citation type="submission" date="2025-08" db="UniProtKB">
        <authorList>
            <consortium name="Ensembl"/>
        </authorList>
    </citation>
    <scope>IDENTIFICATION</scope>
</reference>
<dbReference type="GO" id="GO:0005643">
    <property type="term" value="C:nuclear pore"/>
    <property type="evidence" value="ECO:0000318"/>
    <property type="project" value="GO_Central"/>
</dbReference>
<name>H2XWF9_CIOIN</name>
<evidence type="ECO:0000259" key="1">
    <source>
        <dbReference type="Pfam" id="PF25460"/>
    </source>
</evidence>